<name>A0A7R5WUD2_9POXV</name>
<dbReference type="Proteomes" id="UP000593702">
    <property type="component" value="Segment"/>
</dbReference>
<sequence>MEKALEIFNTENIVRNHSDSIDDTPIDLRYSVWHPKKKGASTLPTLYFKETPSLRVQQAKSLVKVSRISYMPMGSFSHVLSLNVEQFPPSFANLLILISKDIDTLDDTGKLKQLFEKVKIVAKTVIPKHLGCLDFPQMRIDRFSISVIFFSKTIYSFSRDRFNSVIKDAKDIGPRERLSEIISFLSKYATVKRLRPEVNRVTFQENFISKTAFVTRVCPDLEDCSEMALFPFLHFEGDLIFSFEAENLTQAVGTEETSREEDLFQVASYIDKSKLENIEDEFNNLITKDEQILFTKSKINKGPELKDASTSLLDDL</sequence>
<reference evidence="1 2" key="1">
    <citation type="submission" date="2015-04" db="EMBL/GenBank/DDBJ databases">
        <title>Diachasmimorpha longicaudata entomopoxvirus genome.</title>
        <authorList>
            <person name="Coffman K.A."/>
            <person name="Burke G.R."/>
        </authorList>
    </citation>
    <scope>NUCLEOTIDE SEQUENCE [LARGE SCALE GENOMIC DNA]</scope>
</reference>
<proteinExistence type="predicted"/>
<organism evidence="1 2">
    <name type="scientific">Diachasmimorpha longicaudata entomopoxvirus</name>
    <dbReference type="NCBI Taxonomy" id="109981"/>
    <lineage>
        <taxon>Viruses</taxon>
        <taxon>Varidnaviria</taxon>
        <taxon>Bamfordvirae</taxon>
        <taxon>Nucleocytoviricota</taxon>
        <taxon>Pokkesviricetes</taxon>
        <taxon>Chitovirales</taxon>
        <taxon>Poxviridae</taxon>
        <taxon>Entomopoxvirinae</taxon>
        <taxon>Epsilonentomopoxvirus</taxon>
        <taxon>Epsilonentomopoxvirus dlongicaudata</taxon>
        <taxon>Diachasmimorpha entomopoxvirus</taxon>
    </lineage>
</organism>
<gene>
    <name evidence="1" type="ORF">DLEV_136</name>
</gene>
<accession>A0A7R5WUD2</accession>
<evidence type="ECO:0000313" key="1">
    <source>
        <dbReference type="EMBL" id="AKS26427.1"/>
    </source>
</evidence>
<dbReference type="EMBL" id="KR095315">
    <property type="protein sequence ID" value="AKS26427.1"/>
    <property type="molecule type" value="Genomic_DNA"/>
</dbReference>
<protein>
    <submittedName>
        <fullName evidence="1">Uncharacterized protein</fullName>
    </submittedName>
</protein>
<evidence type="ECO:0000313" key="2">
    <source>
        <dbReference type="Proteomes" id="UP000593702"/>
    </source>
</evidence>
<keyword evidence="2" id="KW-1185">Reference proteome</keyword>